<organism evidence="3 4">
    <name type="scientific">Lacticaseibacillus pabuli</name>
    <dbReference type="NCBI Taxonomy" id="3025672"/>
    <lineage>
        <taxon>Bacteria</taxon>
        <taxon>Bacillati</taxon>
        <taxon>Bacillota</taxon>
        <taxon>Bacilli</taxon>
        <taxon>Lactobacillales</taxon>
        <taxon>Lactobacillaceae</taxon>
        <taxon>Lacticaseibacillus</taxon>
    </lineage>
</organism>
<name>A0ABY7WSH9_9LACO</name>
<keyword evidence="1" id="KW-0732">Signal</keyword>
<feature type="domain" description="S-layer protein C-terminal" evidence="2">
    <location>
        <begin position="366"/>
        <end position="403"/>
    </location>
</feature>
<protein>
    <submittedName>
        <fullName evidence="3">SLAP domain-containing protein</fullName>
    </submittedName>
</protein>
<dbReference type="Pfam" id="PF03217">
    <property type="entry name" value="SlpA"/>
    <property type="match status" value="1"/>
</dbReference>
<accession>A0ABY7WSH9</accession>
<evidence type="ECO:0000259" key="2">
    <source>
        <dbReference type="Pfam" id="PF03217"/>
    </source>
</evidence>
<keyword evidence="4" id="KW-1185">Reference proteome</keyword>
<dbReference type="RefSeq" id="WP_274259780.1">
    <property type="nucleotide sequence ID" value="NZ_CP117884.1"/>
</dbReference>
<sequence length="411" mass="43134">MKNYKHMNKSNNAMKLAAVASAAVMLAPVAMSAVSSFARDTATNGANYSVYKILPYASALKSGTNGAIADPFTGFNTNDVASAVDAVNAITTDSTTATADGLQKTYDSLKAAMDKAWLAANTLNDNVKDKSTNSVYSQLTTADKTNVADPAIKDITAKYSQLNADNSALLKALGAAKATANQTVANGYTQEQEAKSAANIDAFNKAADAYKATTSNYTAFATAVQNYKDAVSRLTNNGVVAQAAKNAAVAISKMPADQQPAAQASYLKIQGIYAAATDSISAFNEQGVAKLNAAAQTAVDALNALAGQSHDNKDASKTLGVVTVNYNKNYGIQIWTKDGGLVRYNDQDATKYNEVHPNLTPVKANDAKKLQGGTTWKVFNDTTVKANGTTYYNLGGNQYIDAAYVTFTAAK</sequence>
<proteinExistence type="predicted"/>
<evidence type="ECO:0000313" key="4">
    <source>
        <dbReference type="Proteomes" id="UP001220377"/>
    </source>
</evidence>
<dbReference type="Proteomes" id="UP001220377">
    <property type="component" value="Chromosome"/>
</dbReference>
<feature type="signal peptide" evidence="1">
    <location>
        <begin position="1"/>
        <end position="32"/>
    </location>
</feature>
<reference evidence="3 4" key="1">
    <citation type="submission" date="2023-02" db="EMBL/GenBank/DDBJ databases">
        <title>Genome sequence of Lacticaseibacillus sp. KACC 23028.</title>
        <authorList>
            <person name="Kim S."/>
            <person name="Heo J."/>
            <person name="Kwon S.-W."/>
        </authorList>
    </citation>
    <scope>NUCLEOTIDE SEQUENCE [LARGE SCALE GENOMIC DNA]</scope>
    <source>
        <strain evidence="3 4">KACC 23028</strain>
    </source>
</reference>
<dbReference type="EMBL" id="CP117884">
    <property type="protein sequence ID" value="WDF82373.1"/>
    <property type="molecule type" value="Genomic_DNA"/>
</dbReference>
<feature type="chain" id="PRO_5046683610" evidence="1">
    <location>
        <begin position="33"/>
        <end position="411"/>
    </location>
</feature>
<evidence type="ECO:0000313" key="3">
    <source>
        <dbReference type="EMBL" id="WDF82373.1"/>
    </source>
</evidence>
<gene>
    <name evidence="3" type="ORF">PQ472_10845</name>
</gene>
<dbReference type="InterPro" id="IPR024968">
    <property type="entry name" value="SlpA_C_lactobacillus"/>
</dbReference>
<evidence type="ECO:0000256" key="1">
    <source>
        <dbReference type="SAM" id="SignalP"/>
    </source>
</evidence>